<organism evidence="1 2">
    <name type="scientific">Mesonia algae</name>
    <dbReference type="NCBI Taxonomy" id="213248"/>
    <lineage>
        <taxon>Bacteria</taxon>
        <taxon>Pseudomonadati</taxon>
        <taxon>Bacteroidota</taxon>
        <taxon>Flavobacteriia</taxon>
        <taxon>Flavobacteriales</taxon>
        <taxon>Flavobacteriaceae</taxon>
        <taxon>Mesonia</taxon>
    </lineage>
</organism>
<accession>A0A2W7K238</accession>
<gene>
    <name evidence="1" type="ORF">LX95_01362</name>
</gene>
<proteinExistence type="predicted"/>
<dbReference type="EMBL" id="QKYV01000003">
    <property type="protein sequence ID" value="PZW41680.1"/>
    <property type="molecule type" value="Genomic_DNA"/>
</dbReference>
<keyword evidence="2" id="KW-1185">Reference proteome</keyword>
<reference evidence="1 2" key="1">
    <citation type="submission" date="2018-06" db="EMBL/GenBank/DDBJ databases">
        <title>Genomic Encyclopedia of Archaeal and Bacterial Type Strains, Phase II (KMG-II): from individual species to whole genera.</title>
        <authorList>
            <person name="Goeker M."/>
        </authorList>
    </citation>
    <scope>NUCLEOTIDE SEQUENCE [LARGE SCALE GENOMIC DNA]</scope>
    <source>
        <strain evidence="1 2">DSM 15361</strain>
    </source>
</reference>
<evidence type="ECO:0000313" key="2">
    <source>
        <dbReference type="Proteomes" id="UP000249542"/>
    </source>
</evidence>
<protein>
    <submittedName>
        <fullName evidence="1">Uncharacterized protein</fullName>
    </submittedName>
</protein>
<dbReference type="AlphaFoldDB" id="A0A2W7K238"/>
<dbReference type="Proteomes" id="UP000249542">
    <property type="component" value="Unassembled WGS sequence"/>
</dbReference>
<sequence>MISTSSFAQLLNFNEAPTPIPMWKPTSEWEKTISKNDDFNNNVKNNTNYFIRDGKKIRNVDVIGDMYLSPDFHKARIIDKVSGEVINVYLRYRIFDDTFEARKSTDDEATLFLERSNQYDIKYNNLHFVFINKLPVFINEANNGYVLVLSENEKISLCKRLSQKYIPGQKTNSPMESDKKARLINKENYFININNILIEVEPDKRNAYKAFPNHQKELKQFIKDHKLKFKESSKDEDLIKLVSYYKKL</sequence>
<name>A0A2W7K238_9FLAO</name>
<evidence type="ECO:0000313" key="1">
    <source>
        <dbReference type="EMBL" id="PZW41680.1"/>
    </source>
</evidence>
<comment type="caution">
    <text evidence="1">The sequence shown here is derived from an EMBL/GenBank/DDBJ whole genome shotgun (WGS) entry which is preliminary data.</text>
</comment>